<accession>A0A6A5Y8I9</accession>
<dbReference type="PANTHER" id="PTHR31668">
    <property type="entry name" value="GLUCOSE TRANSPORT TRANSCRIPTION REGULATOR RGT1-RELATED-RELATED"/>
    <property type="match status" value="1"/>
</dbReference>
<dbReference type="GO" id="GO:0000981">
    <property type="term" value="F:DNA-binding transcription factor activity, RNA polymerase II-specific"/>
    <property type="evidence" value="ECO:0007669"/>
    <property type="project" value="InterPro"/>
</dbReference>
<feature type="compositionally biased region" description="Polar residues" evidence="3">
    <location>
        <begin position="565"/>
        <end position="585"/>
    </location>
</feature>
<dbReference type="InterPro" id="IPR001138">
    <property type="entry name" value="Zn2Cys6_DnaBD"/>
</dbReference>
<dbReference type="Pfam" id="PF04082">
    <property type="entry name" value="Fungal_trans"/>
    <property type="match status" value="1"/>
</dbReference>
<dbReference type="EMBL" id="ML978066">
    <property type="protein sequence ID" value="KAF2021885.1"/>
    <property type="molecule type" value="Genomic_DNA"/>
</dbReference>
<dbReference type="Pfam" id="PF00172">
    <property type="entry name" value="Zn_clus"/>
    <property type="match status" value="1"/>
</dbReference>
<dbReference type="GO" id="GO:0003677">
    <property type="term" value="F:DNA binding"/>
    <property type="evidence" value="ECO:0007669"/>
    <property type="project" value="InterPro"/>
</dbReference>
<dbReference type="GeneID" id="54280271"/>
<dbReference type="OrthoDB" id="4132249at2759"/>
<evidence type="ECO:0000259" key="4">
    <source>
        <dbReference type="PROSITE" id="PS50048"/>
    </source>
</evidence>
<dbReference type="AlphaFoldDB" id="A0A6A5Y8I9"/>
<name>A0A6A5Y8I9_9PLEO</name>
<dbReference type="GO" id="GO:0008270">
    <property type="term" value="F:zinc ion binding"/>
    <property type="evidence" value="ECO:0007669"/>
    <property type="project" value="InterPro"/>
</dbReference>
<dbReference type="InterPro" id="IPR036864">
    <property type="entry name" value="Zn2-C6_fun-type_DNA-bd_sf"/>
</dbReference>
<evidence type="ECO:0000256" key="1">
    <source>
        <dbReference type="ARBA" id="ARBA00022723"/>
    </source>
</evidence>
<dbReference type="SUPFAM" id="SSF57701">
    <property type="entry name" value="Zn2/Cys6 DNA-binding domain"/>
    <property type="match status" value="1"/>
</dbReference>
<keyword evidence="1" id="KW-0479">Metal-binding</keyword>
<proteinExistence type="predicted"/>
<dbReference type="PANTHER" id="PTHR31668:SF20">
    <property type="entry name" value="ZN(II)2CYS6 TRANSCRIPTION FACTOR (EUROFUNG)"/>
    <property type="match status" value="1"/>
</dbReference>
<dbReference type="GO" id="GO:0006351">
    <property type="term" value="P:DNA-templated transcription"/>
    <property type="evidence" value="ECO:0007669"/>
    <property type="project" value="InterPro"/>
</dbReference>
<dbReference type="InterPro" id="IPR007219">
    <property type="entry name" value="XnlR_reg_dom"/>
</dbReference>
<evidence type="ECO:0000313" key="6">
    <source>
        <dbReference type="Proteomes" id="UP000799778"/>
    </source>
</evidence>
<feature type="region of interest" description="Disordered" evidence="3">
    <location>
        <begin position="565"/>
        <end position="622"/>
    </location>
</feature>
<dbReference type="SMART" id="SM00066">
    <property type="entry name" value="GAL4"/>
    <property type="match status" value="1"/>
</dbReference>
<organism evidence="5 6">
    <name type="scientific">Aaosphaeria arxii CBS 175.79</name>
    <dbReference type="NCBI Taxonomy" id="1450172"/>
    <lineage>
        <taxon>Eukaryota</taxon>
        <taxon>Fungi</taxon>
        <taxon>Dikarya</taxon>
        <taxon>Ascomycota</taxon>
        <taxon>Pezizomycotina</taxon>
        <taxon>Dothideomycetes</taxon>
        <taxon>Pleosporomycetidae</taxon>
        <taxon>Pleosporales</taxon>
        <taxon>Pleosporales incertae sedis</taxon>
        <taxon>Aaosphaeria</taxon>
    </lineage>
</organism>
<keyword evidence="6" id="KW-1185">Reference proteome</keyword>
<dbReference type="PROSITE" id="PS50048">
    <property type="entry name" value="ZN2_CY6_FUNGAL_2"/>
    <property type="match status" value="1"/>
</dbReference>
<dbReference type="RefSeq" id="XP_033390224.1">
    <property type="nucleotide sequence ID" value="XM_033522874.1"/>
</dbReference>
<protein>
    <recommendedName>
        <fullName evidence="4">Zn(2)-C6 fungal-type domain-containing protein</fullName>
    </recommendedName>
</protein>
<dbReference type="Proteomes" id="UP000799778">
    <property type="component" value="Unassembled WGS sequence"/>
</dbReference>
<sequence>MSTTSITTPVKRACDSCHRRKVKCIGEGTNPCKNCVSAGLACTYNAIPQKKGPKGSRAKVLSELRETQRQSQLAAGFPPELSYDGRTLSAAFARTPGLLPQALVESCVDFYFHTVYPSQPVLHRQRAQEIILSAEHSTEAYCMLVALCAYVMIQSDTTVPPNILPRPDMAQMSNVSIGHILLEEAVRVRKGFDYLESPTHLSVLTSWFFYGCYLGLGRDNTAWSNLREATTQAQLLGMHDEETYKNDPLDISRRRILYWLLFIAERTHALHKHRPITLYPTIHPPSLEDPPSDRPIASGIELMVNLYKPFDDTFFSIWNKVRASANPTWTAQLQAQLSEALPNYLECTEIQAVDLRITQQWLRTMVWQLCVSQGLVSSVTADSAMTFKYPIEISRELLSLAHQFSQQAMEVHGVGLIEKMFDVACCLTDVVACIPFSPDTFALGPRDYVSRFLTLFSALRGGQTRYLPLLLAKVSDVLPNLPLPRSLNIAHLPTPIGLNPGLGSVPSNVNDDLSSIPSVSSPSYPSNELIRQLAAQTGAQLPLSTSQQPLLQAPSSRVEDLSLYDTSAPHSANSSGSAPASQSATPGPYEPSPSQPRTQLQAQGHPVQVTSSHPHQHMQSHHLSVNSNAYDPRFTVQGFPVDPSMVFKQEDASAPGQMQGVPAVMYAHDSAGRGGLAHGRAHHDGGYAG</sequence>
<feature type="domain" description="Zn(2)-C6 fungal-type" evidence="4">
    <location>
        <begin position="13"/>
        <end position="44"/>
    </location>
</feature>
<evidence type="ECO:0000256" key="3">
    <source>
        <dbReference type="SAM" id="MobiDB-lite"/>
    </source>
</evidence>
<reference evidence="5" key="1">
    <citation type="journal article" date="2020" name="Stud. Mycol.">
        <title>101 Dothideomycetes genomes: a test case for predicting lifestyles and emergence of pathogens.</title>
        <authorList>
            <person name="Haridas S."/>
            <person name="Albert R."/>
            <person name="Binder M."/>
            <person name="Bloem J."/>
            <person name="Labutti K."/>
            <person name="Salamov A."/>
            <person name="Andreopoulos B."/>
            <person name="Baker S."/>
            <person name="Barry K."/>
            <person name="Bills G."/>
            <person name="Bluhm B."/>
            <person name="Cannon C."/>
            <person name="Castanera R."/>
            <person name="Culley D."/>
            <person name="Daum C."/>
            <person name="Ezra D."/>
            <person name="Gonzalez J."/>
            <person name="Henrissat B."/>
            <person name="Kuo A."/>
            <person name="Liang C."/>
            <person name="Lipzen A."/>
            <person name="Lutzoni F."/>
            <person name="Magnuson J."/>
            <person name="Mondo S."/>
            <person name="Nolan M."/>
            <person name="Ohm R."/>
            <person name="Pangilinan J."/>
            <person name="Park H.-J."/>
            <person name="Ramirez L."/>
            <person name="Alfaro M."/>
            <person name="Sun H."/>
            <person name="Tritt A."/>
            <person name="Yoshinaga Y."/>
            <person name="Zwiers L.-H."/>
            <person name="Turgeon B."/>
            <person name="Goodwin S."/>
            <person name="Spatafora J."/>
            <person name="Crous P."/>
            <person name="Grigoriev I."/>
        </authorList>
    </citation>
    <scope>NUCLEOTIDE SEQUENCE</scope>
    <source>
        <strain evidence="5">CBS 175.79</strain>
    </source>
</reference>
<dbReference type="CDD" id="cd12148">
    <property type="entry name" value="fungal_TF_MHR"/>
    <property type="match status" value="1"/>
</dbReference>
<evidence type="ECO:0000313" key="5">
    <source>
        <dbReference type="EMBL" id="KAF2021885.1"/>
    </source>
</evidence>
<dbReference type="Gene3D" id="4.10.240.10">
    <property type="entry name" value="Zn(2)-C6 fungal-type DNA-binding domain"/>
    <property type="match status" value="1"/>
</dbReference>
<dbReference type="CDD" id="cd00067">
    <property type="entry name" value="GAL4"/>
    <property type="match status" value="1"/>
</dbReference>
<keyword evidence="2" id="KW-0539">Nucleus</keyword>
<dbReference type="SMART" id="SM00906">
    <property type="entry name" value="Fungal_trans"/>
    <property type="match status" value="1"/>
</dbReference>
<gene>
    <name evidence="5" type="ORF">BU24DRAFT_31555</name>
</gene>
<evidence type="ECO:0000256" key="2">
    <source>
        <dbReference type="ARBA" id="ARBA00023242"/>
    </source>
</evidence>
<dbReference type="InterPro" id="IPR050797">
    <property type="entry name" value="Carb_Metab_Trans_Reg"/>
</dbReference>
<dbReference type="PROSITE" id="PS00463">
    <property type="entry name" value="ZN2_CY6_FUNGAL_1"/>
    <property type="match status" value="1"/>
</dbReference>